<proteinExistence type="predicted"/>
<reference evidence="1" key="1">
    <citation type="submission" date="2021-02" db="EMBL/GenBank/DDBJ databases">
        <authorList>
            <person name="Nowell W R."/>
        </authorList>
    </citation>
    <scope>NUCLEOTIDE SEQUENCE</scope>
</reference>
<accession>A0A819WBA1</accession>
<comment type="caution">
    <text evidence="1">The sequence shown here is derived from an EMBL/GenBank/DDBJ whole genome shotgun (WGS) entry which is preliminary data.</text>
</comment>
<gene>
    <name evidence="1" type="ORF">KXQ929_LOCUS35699</name>
</gene>
<sequence length="258" mass="29371">MYSSSLTSNSSIYFQDCSGLGPYYEAIQMNVTVTGYYTFLINSEMNATYGYIYTNNFNVFNWLENVLIHDGDYENRGQFQLKAFLQANMKYIFVMTTSSPSLRGNFSIQASGPSYIGFNRILNTPSVVQTIYISELTTNSSTYLLSCSSSSSYYEAIQVNVRRSGFYTFFSNSNMDTYGVIYKDYFDPSDPMKNRLLENDHGCGQDQFRFTTALETNVTYILVATTFNSNIIGAFSIFVSGPNNVDLKNISKYLHYHF</sequence>
<evidence type="ECO:0000313" key="1">
    <source>
        <dbReference type="EMBL" id="CAF4122011.1"/>
    </source>
</evidence>
<dbReference type="Proteomes" id="UP000663868">
    <property type="component" value="Unassembled WGS sequence"/>
</dbReference>
<name>A0A819WBA1_9BILA</name>
<dbReference type="AlphaFoldDB" id="A0A819WBA1"/>
<organism evidence="1 2">
    <name type="scientific">Adineta steineri</name>
    <dbReference type="NCBI Taxonomy" id="433720"/>
    <lineage>
        <taxon>Eukaryota</taxon>
        <taxon>Metazoa</taxon>
        <taxon>Spiralia</taxon>
        <taxon>Gnathifera</taxon>
        <taxon>Rotifera</taxon>
        <taxon>Eurotatoria</taxon>
        <taxon>Bdelloidea</taxon>
        <taxon>Adinetida</taxon>
        <taxon>Adinetidae</taxon>
        <taxon>Adineta</taxon>
    </lineage>
</organism>
<dbReference type="EMBL" id="CAJOBB010005264">
    <property type="protein sequence ID" value="CAF4122011.1"/>
    <property type="molecule type" value="Genomic_DNA"/>
</dbReference>
<evidence type="ECO:0000313" key="2">
    <source>
        <dbReference type="Proteomes" id="UP000663868"/>
    </source>
</evidence>
<protein>
    <submittedName>
        <fullName evidence="1">Uncharacterized protein</fullName>
    </submittedName>
</protein>